<dbReference type="GeneID" id="77135618"/>
<dbReference type="EMBL" id="GG658170">
    <property type="protein sequence ID" value="EEO29441.1"/>
    <property type="molecule type" value="Genomic_DNA"/>
</dbReference>
<evidence type="ECO:0000313" key="1">
    <source>
        <dbReference type="EMBL" id="EEO29441.1"/>
    </source>
</evidence>
<dbReference type="RefSeq" id="WP_005879913.1">
    <property type="nucleotide sequence ID" value="NZ_CP019430.1"/>
</dbReference>
<evidence type="ECO:0000313" key="2">
    <source>
        <dbReference type="Proteomes" id="UP000005089"/>
    </source>
</evidence>
<dbReference type="OrthoDB" id="9255694at2"/>
<accession>C3X8B5</accession>
<gene>
    <name evidence="1" type="ORF">OFBG_00469</name>
</gene>
<reference evidence="1 2" key="1">
    <citation type="submission" date="2009-02" db="EMBL/GenBank/DDBJ databases">
        <title>The Genome Sequence of Oxalobacter formigenes OXCC13.</title>
        <authorList>
            <consortium name="The Broad Institute Genome Sequencing Platform"/>
            <person name="Ward D."/>
            <person name="Young S.K."/>
            <person name="Kodira C.D."/>
            <person name="Zeng Q."/>
            <person name="Koehrsen M."/>
            <person name="Alvarado L."/>
            <person name="Berlin A."/>
            <person name="Borenstein D."/>
            <person name="Chen Z."/>
            <person name="Engels R."/>
            <person name="Freedman E."/>
            <person name="Gellesch M."/>
            <person name="Goldberg J."/>
            <person name="Griggs A."/>
            <person name="Gujja S."/>
            <person name="Heiman D."/>
            <person name="Hepburn T."/>
            <person name="Howarth C."/>
            <person name="Jen D."/>
            <person name="Larson L."/>
            <person name="Lewis B."/>
            <person name="Mehta T."/>
            <person name="Park D."/>
            <person name="Pearson M."/>
            <person name="Roberts A."/>
            <person name="Saif S."/>
            <person name="Shea T."/>
            <person name="Shenoy N."/>
            <person name="Sisk P."/>
            <person name="Stolte C."/>
            <person name="Sykes S."/>
            <person name="Walk T."/>
            <person name="White J."/>
            <person name="Yandava C."/>
            <person name="Allison M.J."/>
            <person name="Lander E."/>
            <person name="Nusbaum C."/>
            <person name="Galagan J."/>
            <person name="Birren B."/>
        </authorList>
    </citation>
    <scope>NUCLEOTIDE SEQUENCE [LARGE SCALE GENOMIC DNA]</scope>
    <source>
        <strain evidence="1 2">OXCC13</strain>
    </source>
</reference>
<organism evidence="1 2">
    <name type="scientific">Oxalobacter formigenes OXCC13</name>
    <dbReference type="NCBI Taxonomy" id="556269"/>
    <lineage>
        <taxon>Bacteria</taxon>
        <taxon>Pseudomonadati</taxon>
        <taxon>Pseudomonadota</taxon>
        <taxon>Betaproteobacteria</taxon>
        <taxon>Burkholderiales</taxon>
        <taxon>Oxalobacteraceae</taxon>
        <taxon>Oxalobacter</taxon>
    </lineage>
</organism>
<sequence length="219" mass="25595">MDIVAIYENIYQNNIALRTLLQLIPGGSSVDTALSGTLSLIKEKRRKEFFDELANGNIELTEDIIKNEDFLHCFFITHQAALRTRKTEKIRFLARLLKRSLENETFSNIDDYEEMLNILDELSYREISILLLLDAYEAKYPHAPGENDLQRAYHFWTNFENDASKNFQITELDTFMIRLSRSGCYELFTGIYHEDTRGKGKTTPFFQRIKEIVTLDENS</sequence>
<dbReference type="STRING" id="847.BRW83_1778"/>
<dbReference type="AlphaFoldDB" id="C3X8B5"/>
<dbReference type="Proteomes" id="UP000005089">
    <property type="component" value="Unassembled WGS sequence"/>
</dbReference>
<keyword evidence="2" id="KW-1185">Reference proteome</keyword>
<dbReference type="HOGENOM" id="CLU_1260411_0_0_4"/>
<proteinExistence type="predicted"/>
<protein>
    <submittedName>
        <fullName evidence="1">Uncharacterized protein</fullName>
    </submittedName>
</protein>
<name>C3X8B5_OXAFO</name>